<protein>
    <submittedName>
        <fullName evidence="2">SIMPL domain-containing protein</fullName>
    </submittedName>
</protein>
<feature type="chain" id="PRO_5045575769" evidence="1">
    <location>
        <begin position="28"/>
        <end position="217"/>
    </location>
</feature>
<name>A0ABW3SK22_9BACT</name>
<gene>
    <name evidence="2" type="ORF">ACFQ2O_02260</name>
</gene>
<dbReference type="EMBL" id="JBHTLD010000009">
    <property type="protein sequence ID" value="MFD1185013.1"/>
    <property type="molecule type" value="Genomic_DNA"/>
</dbReference>
<reference evidence="3" key="1">
    <citation type="journal article" date="2019" name="Int. J. Syst. Evol. Microbiol.">
        <title>The Global Catalogue of Microorganisms (GCM) 10K type strain sequencing project: providing services to taxonomists for standard genome sequencing and annotation.</title>
        <authorList>
            <consortium name="The Broad Institute Genomics Platform"/>
            <consortium name="The Broad Institute Genome Sequencing Center for Infectious Disease"/>
            <person name="Wu L."/>
            <person name="Ma J."/>
        </authorList>
    </citation>
    <scope>NUCLEOTIDE SEQUENCE [LARGE SCALE GENOMIC DNA]</scope>
    <source>
        <strain evidence="3">JCM 31319</strain>
    </source>
</reference>
<dbReference type="Pfam" id="PF04402">
    <property type="entry name" value="SIMPL"/>
    <property type="match status" value="1"/>
</dbReference>
<feature type="signal peptide" evidence="1">
    <location>
        <begin position="1"/>
        <end position="27"/>
    </location>
</feature>
<dbReference type="InterPro" id="IPR007497">
    <property type="entry name" value="SIMPL/DUF541"/>
</dbReference>
<organism evidence="2 3">
    <name type="scientific">Pontibacter rugosus</name>
    <dbReference type="NCBI Taxonomy" id="1745966"/>
    <lineage>
        <taxon>Bacteria</taxon>
        <taxon>Pseudomonadati</taxon>
        <taxon>Bacteroidota</taxon>
        <taxon>Cytophagia</taxon>
        <taxon>Cytophagales</taxon>
        <taxon>Hymenobacteraceae</taxon>
        <taxon>Pontibacter</taxon>
    </lineage>
</organism>
<proteinExistence type="predicted"/>
<comment type="caution">
    <text evidence="2">The sequence shown here is derived from an EMBL/GenBank/DDBJ whole genome shotgun (WGS) entry which is preliminary data.</text>
</comment>
<accession>A0ABW3SK22</accession>
<keyword evidence="3" id="KW-1185">Reference proteome</keyword>
<keyword evidence="1" id="KW-0732">Signal</keyword>
<dbReference type="Proteomes" id="UP001597094">
    <property type="component" value="Unassembled WGS sequence"/>
</dbReference>
<dbReference type="PROSITE" id="PS51257">
    <property type="entry name" value="PROKAR_LIPOPROTEIN"/>
    <property type="match status" value="1"/>
</dbReference>
<evidence type="ECO:0000256" key="1">
    <source>
        <dbReference type="SAM" id="SignalP"/>
    </source>
</evidence>
<dbReference type="RefSeq" id="WP_377522578.1">
    <property type="nucleotide sequence ID" value="NZ_JBHTLD010000009.1"/>
</dbReference>
<evidence type="ECO:0000313" key="3">
    <source>
        <dbReference type="Proteomes" id="UP001597094"/>
    </source>
</evidence>
<evidence type="ECO:0000313" key="2">
    <source>
        <dbReference type="EMBL" id="MFD1185013.1"/>
    </source>
</evidence>
<sequence>MKRLFKGLVLASLFVSILSVSSCSTPAGQEENYLHVIGEYEQPMPDAGFRLNLSYNGPMDMRQKFNKWADSLRHEVPSMVRTNENIYLNYMPEQMGKKVNPNMFQTSVTYNIIVPDSATYGRIMQDALDHRFSFNVNVSSTFIDDAQRQKLQQEMLEKALANARLKLNNLSSGEGSYKIVGIEELDNTQPYGPEYYEFNRRMVARIKVKARLTAEQE</sequence>